<dbReference type="InterPro" id="IPR044304">
    <property type="entry name" value="NUBPL-like"/>
</dbReference>
<evidence type="ECO:0000313" key="7">
    <source>
        <dbReference type="EMBL" id="EFM25406.1"/>
    </source>
</evidence>
<comment type="similarity">
    <text evidence="6">Belongs to the Mrp/NBP35 ATP-binding proteins family.</text>
</comment>
<dbReference type="Gene3D" id="3.40.50.300">
    <property type="entry name" value="P-loop containing nucleotide triphosphate hydrolases"/>
    <property type="match status" value="1"/>
</dbReference>
<name>E0NLD0_9FIRM</name>
<dbReference type="Proteomes" id="UP000003280">
    <property type="component" value="Unassembled WGS sequence"/>
</dbReference>
<protein>
    <recommendedName>
        <fullName evidence="6">Iron-sulfur cluster carrier protein</fullName>
    </recommendedName>
</protein>
<feature type="binding site" evidence="6">
    <location>
        <begin position="22"/>
        <end position="29"/>
    </location>
    <ligand>
        <name>ATP</name>
        <dbReference type="ChEBI" id="CHEBI:30616"/>
    </ligand>
</feature>
<organism evidence="7 8">
    <name type="scientific">Peptoniphilus duerdenii ATCC BAA-1640</name>
    <dbReference type="NCBI Taxonomy" id="862517"/>
    <lineage>
        <taxon>Bacteria</taxon>
        <taxon>Bacillati</taxon>
        <taxon>Bacillota</taxon>
        <taxon>Tissierellia</taxon>
        <taxon>Tissierellales</taxon>
        <taxon>Peptoniphilaceae</taxon>
        <taxon>Peptoniphilus</taxon>
    </lineage>
</organism>
<keyword evidence="2 6" id="KW-0547">Nucleotide-binding</keyword>
<keyword evidence="3 6" id="KW-0067">ATP-binding</keyword>
<dbReference type="FunFam" id="3.40.50.300:FF:001119">
    <property type="entry name" value="Iron-sulfur cluster carrier protein"/>
    <property type="match status" value="1"/>
</dbReference>
<evidence type="ECO:0000256" key="2">
    <source>
        <dbReference type="ARBA" id="ARBA00022741"/>
    </source>
</evidence>
<comment type="subunit">
    <text evidence="6">Homodimer.</text>
</comment>
<evidence type="ECO:0000256" key="1">
    <source>
        <dbReference type="ARBA" id="ARBA00022723"/>
    </source>
</evidence>
<accession>E0NLD0</accession>
<dbReference type="PROSITE" id="PS01215">
    <property type="entry name" value="MRP"/>
    <property type="match status" value="1"/>
</dbReference>
<dbReference type="HAMAP" id="MF_02040">
    <property type="entry name" value="Mrp_NBP35"/>
    <property type="match status" value="1"/>
</dbReference>
<gene>
    <name evidence="7" type="primary">mrp</name>
    <name evidence="7" type="ORF">HMPREF9225_0969</name>
</gene>
<dbReference type="GO" id="GO:0140663">
    <property type="term" value="F:ATP-dependent FeS chaperone activity"/>
    <property type="evidence" value="ECO:0007669"/>
    <property type="project" value="InterPro"/>
</dbReference>
<dbReference type="SUPFAM" id="SSF52540">
    <property type="entry name" value="P-loop containing nucleoside triphosphate hydrolases"/>
    <property type="match status" value="1"/>
</dbReference>
<evidence type="ECO:0000313" key="8">
    <source>
        <dbReference type="Proteomes" id="UP000003280"/>
    </source>
</evidence>
<keyword evidence="8" id="KW-1185">Reference proteome</keyword>
<keyword evidence="6" id="KW-0378">Hydrolase</keyword>
<dbReference type="InterPro" id="IPR027417">
    <property type="entry name" value="P-loop_NTPase"/>
</dbReference>
<dbReference type="PANTHER" id="PTHR42961:SF2">
    <property type="entry name" value="IRON-SULFUR PROTEIN NUBPL"/>
    <property type="match status" value="1"/>
</dbReference>
<dbReference type="PANTHER" id="PTHR42961">
    <property type="entry name" value="IRON-SULFUR PROTEIN NUBPL"/>
    <property type="match status" value="1"/>
</dbReference>
<evidence type="ECO:0000256" key="5">
    <source>
        <dbReference type="ARBA" id="ARBA00023014"/>
    </source>
</evidence>
<keyword evidence="4 6" id="KW-0408">Iron</keyword>
<comment type="function">
    <text evidence="6">Binds and transfers iron-sulfur (Fe-S) clusters to target apoproteins. Can hydrolyze ATP.</text>
</comment>
<keyword evidence="1 6" id="KW-0479">Metal-binding</keyword>
<dbReference type="GO" id="GO:0005524">
    <property type="term" value="F:ATP binding"/>
    <property type="evidence" value="ECO:0007669"/>
    <property type="project" value="UniProtKB-UniRule"/>
</dbReference>
<dbReference type="GO" id="GO:0051539">
    <property type="term" value="F:4 iron, 4 sulfur cluster binding"/>
    <property type="evidence" value="ECO:0007669"/>
    <property type="project" value="TreeGrafter"/>
</dbReference>
<dbReference type="InterPro" id="IPR000808">
    <property type="entry name" value="Mrp-like_CS"/>
</dbReference>
<dbReference type="InterPro" id="IPR033756">
    <property type="entry name" value="YlxH/NBP35"/>
</dbReference>
<proteinExistence type="inferred from homology"/>
<dbReference type="EMBL" id="AEEH01000038">
    <property type="protein sequence ID" value="EFM25406.1"/>
    <property type="molecule type" value="Genomic_DNA"/>
</dbReference>
<dbReference type="HOGENOM" id="CLU_024839_0_2_9"/>
<reference evidence="7 8" key="1">
    <citation type="submission" date="2010-07" db="EMBL/GenBank/DDBJ databases">
        <authorList>
            <person name="Muzny D."/>
            <person name="Qin X."/>
            <person name="Deng J."/>
            <person name="Jiang H."/>
            <person name="Liu Y."/>
            <person name="Qu J."/>
            <person name="Song X.-Z."/>
            <person name="Zhang L."/>
            <person name="Thornton R."/>
            <person name="Coyle M."/>
            <person name="Francisco L."/>
            <person name="Jackson L."/>
            <person name="Javaid M."/>
            <person name="Korchina V."/>
            <person name="Kovar C."/>
            <person name="Mata R."/>
            <person name="Mathew T."/>
            <person name="Ngo R."/>
            <person name="Nguyen L."/>
            <person name="Nguyen N."/>
            <person name="Okwuonu G."/>
            <person name="Ongeri F."/>
            <person name="Pham C."/>
            <person name="Simmons D."/>
            <person name="Wilczek-Boney K."/>
            <person name="Hale W."/>
            <person name="Jakkamsetti A."/>
            <person name="Pham P."/>
            <person name="Ruth R."/>
            <person name="San Lucas F."/>
            <person name="Warren J."/>
            <person name="Zhang J."/>
            <person name="Zhao Z."/>
            <person name="Zhou C."/>
            <person name="Zhu D."/>
            <person name="Lee S."/>
            <person name="Bess C."/>
            <person name="Blankenburg K."/>
            <person name="Forbes L."/>
            <person name="Fu Q."/>
            <person name="Gubbala S."/>
            <person name="Hirani K."/>
            <person name="Jayaseelan J.C."/>
            <person name="Lara F."/>
            <person name="Munidasa M."/>
            <person name="Palculict T."/>
            <person name="Patil S."/>
            <person name="Pu L.-L."/>
            <person name="Saada N."/>
            <person name="Tang L."/>
            <person name="Weissenberger G."/>
            <person name="Zhu Y."/>
            <person name="Hemphill L."/>
            <person name="Shang Y."/>
            <person name="Youmans B."/>
            <person name="Ayvaz T."/>
            <person name="Ross M."/>
            <person name="Santibanez J."/>
            <person name="Aqrawi P."/>
            <person name="Gross S."/>
            <person name="Joshi V."/>
            <person name="Fowler G."/>
            <person name="Nazareth L."/>
            <person name="Reid J."/>
            <person name="Worley K."/>
            <person name="Petrosino J."/>
            <person name="Highlander S."/>
            <person name="Gibbs R."/>
        </authorList>
    </citation>
    <scope>NUCLEOTIDE SEQUENCE [LARGE SCALE GENOMIC DNA]</scope>
    <source>
        <strain evidence="7 8">ATCC BAA-1640</strain>
    </source>
</reference>
<dbReference type="RefSeq" id="WP_008901783.1">
    <property type="nucleotide sequence ID" value="NZ_GL397071.1"/>
</dbReference>
<sequence>MIEKFKQNEHSNIAHVVGVVSGKGGVGKSTVTTALAAELTRRGKKVGILDADITGPSIPKAFGMEEMALSNGQEILPKESNAGVKVISVNLILGDPTQPVLWRGPIVGQAINQFFKDVRWGDLDYLLVDMPPGTGDVALTVFQSLPLDGVVIVSTPQQLVGQIVEKSINMAKLMNIKVLSLVENMSYFVCPSCMEKHYIFGESNIDEIAKRHKVENISKLPFDMTNAENMDHGYGDDIFIKELEPTVKEILELEN</sequence>
<dbReference type="GO" id="GO:0016887">
    <property type="term" value="F:ATP hydrolysis activity"/>
    <property type="evidence" value="ECO:0007669"/>
    <property type="project" value="UniProtKB-UniRule"/>
</dbReference>
<comment type="caution">
    <text evidence="7">The sequence shown here is derived from an EMBL/GenBank/DDBJ whole genome shotgun (WGS) entry which is preliminary data.</text>
</comment>
<evidence type="ECO:0000256" key="3">
    <source>
        <dbReference type="ARBA" id="ARBA00022840"/>
    </source>
</evidence>
<dbReference type="Pfam" id="PF10609">
    <property type="entry name" value="ParA"/>
    <property type="match status" value="1"/>
</dbReference>
<evidence type="ECO:0000256" key="6">
    <source>
        <dbReference type="HAMAP-Rule" id="MF_02040"/>
    </source>
</evidence>
<dbReference type="eggNOG" id="COG0489">
    <property type="taxonomic scope" value="Bacteria"/>
</dbReference>
<dbReference type="STRING" id="862517.HMPREF9225_0969"/>
<dbReference type="CDD" id="cd02037">
    <property type="entry name" value="Mrp_NBP35"/>
    <property type="match status" value="1"/>
</dbReference>
<evidence type="ECO:0000256" key="4">
    <source>
        <dbReference type="ARBA" id="ARBA00023004"/>
    </source>
</evidence>
<dbReference type="AlphaFoldDB" id="E0NLD0"/>
<dbReference type="InterPro" id="IPR019591">
    <property type="entry name" value="Mrp/NBP35_ATP-bd"/>
</dbReference>
<keyword evidence="5 6" id="KW-0411">Iron-sulfur</keyword>
<dbReference type="OrthoDB" id="9809679at2"/>
<dbReference type="GO" id="GO:0016226">
    <property type="term" value="P:iron-sulfur cluster assembly"/>
    <property type="evidence" value="ECO:0007669"/>
    <property type="project" value="InterPro"/>
</dbReference>
<dbReference type="GO" id="GO:0046872">
    <property type="term" value="F:metal ion binding"/>
    <property type="evidence" value="ECO:0007669"/>
    <property type="project" value="UniProtKB-KW"/>
</dbReference>